<reference evidence="2" key="1">
    <citation type="journal article" date="2023" name="Mol. Plant Microbe Interact.">
        <title>Elucidating the Obligate Nature and Biological Capacity of an Invasive Fungal Corn Pathogen.</title>
        <authorList>
            <person name="MacCready J.S."/>
            <person name="Roggenkamp E.M."/>
            <person name="Gdanetz K."/>
            <person name="Chilvers M.I."/>
        </authorList>
    </citation>
    <scope>NUCLEOTIDE SEQUENCE</scope>
    <source>
        <strain evidence="2">PM02</strain>
    </source>
</reference>
<evidence type="ECO:0000313" key="2">
    <source>
        <dbReference type="EMBL" id="KAK2071377.1"/>
    </source>
</evidence>
<feature type="signal peptide" evidence="1">
    <location>
        <begin position="1"/>
        <end position="34"/>
    </location>
</feature>
<proteinExistence type="predicted"/>
<accession>A0AAD9I6V6</accession>
<sequence length="167" mass="17036">MQLLRPLLLLHHHRPAVLLFSLLLATQLAGPGLAAGPVAARASGSAAGVSRCKDHDNAVAPLVMTAAGGFGFNYSVPTNGSAMAMHNDMAIILIKNNGPSSVTCTCAGKDGLQTVLAGGQQAVIGPPQAQLSAMCVNGSASGGTKGTVKGRKFKWEPRAVGKEIFHV</sequence>
<gene>
    <name evidence="2" type="ORF">P8C59_005806</name>
</gene>
<dbReference type="Proteomes" id="UP001217918">
    <property type="component" value="Unassembled WGS sequence"/>
</dbReference>
<comment type="caution">
    <text evidence="2">The sequence shown here is derived from an EMBL/GenBank/DDBJ whole genome shotgun (WGS) entry which is preliminary data.</text>
</comment>
<evidence type="ECO:0000313" key="3">
    <source>
        <dbReference type="Proteomes" id="UP001217918"/>
    </source>
</evidence>
<dbReference type="AlphaFoldDB" id="A0AAD9I6V6"/>
<dbReference type="EMBL" id="JAQQPM010000005">
    <property type="protein sequence ID" value="KAK2071377.1"/>
    <property type="molecule type" value="Genomic_DNA"/>
</dbReference>
<protein>
    <submittedName>
        <fullName evidence="2">Uncharacterized protein</fullName>
    </submittedName>
</protein>
<keyword evidence="1" id="KW-0732">Signal</keyword>
<feature type="chain" id="PRO_5042161032" evidence="1">
    <location>
        <begin position="35"/>
        <end position="167"/>
    </location>
</feature>
<keyword evidence="3" id="KW-1185">Reference proteome</keyword>
<name>A0AAD9I6V6_9PEZI</name>
<evidence type="ECO:0000256" key="1">
    <source>
        <dbReference type="SAM" id="SignalP"/>
    </source>
</evidence>
<organism evidence="2 3">
    <name type="scientific">Phyllachora maydis</name>
    <dbReference type="NCBI Taxonomy" id="1825666"/>
    <lineage>
        <taxon>Eukaryota</taxon>
        <taxon>Fungi</taxon>
        <taxon>Dikarya</taxon>
        <taxon>Ascomycota</taxon>
        <taxon>Pezizomycotina</taxon>
        <taxon>Sordariomycetes</taxon>
        <taxon>Sordariomycetidae</taxon>
        <taxon>Phyllachorales</taxon>
        <taxon>Phyllachoraceae</taxon>
        <taxon>Phyllachora</taxon>
    </lineage>
</organism>